<keyword evidence="1" id="KW-0472">Membrane</keyword>
<evidence type="ECO:0000313" key="3">
    <source>
        <dbReference type="Proteomes" id="UP000265663"/>
    </source>
</evidence>
<keyword evidence="3" id="KW-1185">Reference proteome</keyword>
<dbReference type="OrthoDB" id="539398at2759"/>
<protein>
    <submittedName>
        <fullName evidence="2">Pyridoxamine phosphate oxidase family</fullName>
    </submittedName>
</protein>
<accession>A0A3M7M310</accession>
<evidence type="ECO:0000256" key="1">
    <source>
        <dbReference type="SAM" id="Phobius"/>
    </source>
</evidence>
<dbReference type="Proteomes" id="UP000265663">
    <property type="component" value="Unassembled WGS sequence"/>
</dbReference>
<dbReference type="PANTHER" id="PTHR39336">
    <property type="entry name" value="PYRIDOXAMINE PHOSPHATE OXIDASE FAMILY PROTEIN (AFU_ORTHOLOGUE AFUA_6G11440)"/>
    <property type="match status" value="1"/>
</dbReference>
<dbReference type="InterPro" id="IPR012349">
    <property type="entry name" value="Split_barrel_FMN-bd"/>
</dbReference>
<reference evidence="2 3" key="1">
    <citation type="journal article" date="2014" name="PLoS ONE">
        <title>De novo Genome Assembly of the Fungal Plant Pathogen Pyrenophora semeniperda.</title>
        <authorList>
            <person name="Soliai M.M."/>
            <person name="Meyer S.E."/>
            <person name="Udall J.A."/>
            <person name="Elzinga D.E."/>
            <person name="Hermansen R.A."/>
            <person name="Bodily P.M."/>
            <person name="Hart A.A."/>
            <person name="Coleman C.E."/>
        </authorList>
    </citation>
    <scope>NUCLEOTIDE SEQUENCE [LARGE SCALE GENOMIC DNA]</scope>
    <source>
        <strain evidence="2 3">CCB06</strain>
        <tissue evidence="2">Mycelium</tissue>
    </source>
</reference>
<sequence>MGVYYETIPPSLHEWILAQQLLFVATAPLSPTGHINVSPKGGSNFGILSPTQFWYMDLTGSGVETHAHLHEPSNGRICVMFLAFSGPPKIVRIWGTGRAIENGTAAYSAFVKEHSVETIPGSRSIIMIDVHQCGTSCGFSVPYYDFVGHRDILNEHFRKKEDKFKKGDEKESMDFYWAWKSQRSLDGLPGMKRGVEFAEKNGVKPLKKMVGRWAPENRGVNVGGRERLGVVHLVLVLVLGVVMGAAVALSVVTPEGLRGLREMGVVF</sequence>
<evidence type="ECO:0000313" key="2">
    <source>
        <dbReference type="EMBL" id="RMZ68828.1"/>
    </source>
</evidence>
<keyword evidence="1" id="KW-1133">Transmembrane helix</keyword>
<feature type="transmembrane region" description="Helical" evidence="1">
    <location>
        <begin position="230"/>
        <end position="253"/>
    </location>
</feature>
<proteinExistence type="predicted"/>
<keyword evidence="1" id="KW-0812">Transmembrane</keyword>
<dbReference type="AlphaFoldDB" id="A0A3M7M310"/>
<name>A0A3M7M310_9PLEO</name>
<dbReference type="PANTHER" id="PTHR39336:SF3">
    <property type="entry name" value="PYRIDOXAMINE PHOSPHATE OXIDASE"/>
    <property type="match status" value="1"/>
</dbReference>
<gene>
    <name evidence="2" type="ORF">GMOD_00002697</name>
</gene>
<dbReference type="Gene3D" id="2.30.110.10">
    <property type="entry name" value="Electron Transport, Fmn-binding Protein, Chain A"/>
    <property type="match status" value="1"/>
</dbReference>
<organism evidence="2 3">
    <name type="scientific">Pyrenophora seminiperda CCB06</name>
    <dbReference type="NCBI Taxonomy" id="1302712"/>
    <lineage>
        <taxon>Eukaryota</taxon>
        <taxon>Fungi</taxon>
        <taxon>Dikarya</taxon>
        <taxon>Ascomycota</taxon>
        <taxon>Pezizomycotina</taxon>
        <taxon>Dothideomycetes</taxon>
        <taxon>Pleosporomycetidae</taxon>
        <taxon>Pleosporales</taxon>
        <taxon>Pleosporineae</taxon>
        <taxon>Pleosporaceae</taxon>
        <taxon>Pyrenophora</taxon>
    </lineage>
</organism>
<dbReference type="EMBL" id="KE747817">
    <property type="protein sequence ID" value="RMZ68828.1"/>
    <property type="molecule type" value="Genomic_DNA"/>
</dbReference>